<dbReference type="WBParaSite" id="ACRNAN_scaffold5949.g24279.t1">
    <property type="protein sequence ID" value="ACRNAN_scaffold5949.g24279.t1"/>
    <property type="gene ID" value="ACRNAN_scaffold5949.g24279"/>
</dbReference>
<dbReference type="GO" id="GO:0003735">
    <property type="term" value="F:structural constituent of ribosome"/>
    <property type="evidence" value="ECO:0007669"/>
    <property type="project" value="InterPro"/>
</dbReference>
<dbReference type="SUPFAM" id="SSF54189">
    <property type="entry name" value="Ribosomal proteins S24e, L23 and L15e"/>
    <property type="match status" value="1"/>
</dbReference>
<dbReference type="PANTHER" id="PTHR12059">
    <property type="entry name" value="RIBOSOMAL PROTEIN L23-RELATED"/>
    <property type="match status" value="1"/>
</dbReference>
<sequence>MSTRIPRLWQPGNPKYRVFLPDFWVKLVESPSVGPGRLPKNACKFEVDPRMSRHDVREYLDKIYELPVRDVRIQNVIGEIEWDHKRDAEKRMAIWKEEDKKFAYVFFKKTFVVEWPRLFHDDFVDTEEETVVRHQKREQEVPNEINRKYINKDRGGVGEWWGI</sequence>
<proteinExistence type="inferred from homology"/>
<dbReference type="InterPro" id="IPR013025">
    <property type="entry name" value="Ribosomal_uL23-like"/>
</dbReference>
<evidence type="ECO:0000256" key="4">
    <source>
        <dbReference type="ARBA" id="ARBA00023128"/>
    </source>
</evidence>
<protein>
    <recommendedName>
        <fullName evidence="7">Large ribosomal subunit protein uL23m</fullName>
    </recommendedName>
    <alternativeName>
        <fullName evidence="8">39S ribosomal protein L23, mitochondrial</fullName>
    </alternativeName>
</protein>
<dbReference type="InterPro" id="IPR012678">
    <property type="entry name" value="Ribosomal_uL23/eL15/eS24_sf"/>
</dbReference>
<evidence type="ECO:0000256" key="2">
    <source>
        <dbReference type="ARBA" id="ARBA00006700"/>
    </source>
</evidence>
<dbReference type="Proteomes" id="UP000887540">
    <property type="component" value="Unplaced"/>
</dbReference>
<evidence type="ECO:0000256" key="3">
    <source>
        <dbReference type="ARBA" id="ARBA00022980"/>
    </source>
</evidence>
<dbReference type="PANTHER" id="PTHR12059:SF5">
    <property type="entry name" value="LARGE RIBOSOMAL SUBUNIT PROTEIN UL23M"/>
    <property type="match status" value="1"/>
</dbReference>
<dbReference type="GO" id="GO:0032543">
    <property type="term" value="P:mitochondrial translation"/>
    <property type="evidence" value="ECO:0007669"/>
    <property type="project" value="TreeGrafter"/>
</dbReference>
<dbReference type="InterPro" id="IPR012677">
    <property type="entry name" value="Nucleotide-bd_a/b_plait_sf"/>
</dbReference>
<comment type="similarity">
    <text evidence="2">Belongs to the universal ribosomal protein uL23 family.</text>
</comment>
<name>A0A914E5T3_9BILA</name>
<evidence type="ECO:0000256" key="7">
    <source>
        <dbReference type="ARBA" id="ARBA00039977"/>
    </source>
</evidence>
<keyword evidence="5" id="KW-0687">Ribonucleoprotein</keyword>
<dbReference type="AlphaFoldDB" id="A0A914E5T3"/>
<keyword evidence="3" id="KW-0689">Ribosomal protein</keyword>
<evidence type="ECO:0000256" key="6">
    <source>
        <dbReference type="ARBA" id="ARBA00038782"/>
    </source>
</evidence>
<dbReference type="FunFam" id="3.30.70.330:FF:000284">
    <property type="entry name" value="39S ribosomal protein L23, mitochondrial"/>
    <property type="match status" value="1"/>
</dbReference>
<accession>A0A914E5T3</accession>
<evidence type="ECO:0000313" key="10">
    <source>
        <dbReference type="WBParaSite" id="ACRNAN_scaffold5949.g24279.t1"/>
    </source>
</evidence>
<keyword evidence="9" id="KW-1185">Reference proteome</keyword>
<comment type="subunit">
    <text evidence="6">Component of the mitochondrial ribosome large subunit (39S) which comprises a 16S rRNA and about 50 distinct proteins.</text>
</comment>
<dbReference type="Gene3D" id="3.30.70.330">
    <property type="match status" value="1"/>
</dbReference>
<organism evidence="9 10">
    <name type="scientific">Acrobeloides nanus</name>
    <dbReference type="NCBI Taxonomy" id="290746"/>
    <lineage>
        <taxon>Eukaryota</taxon>
        <taxon>Metazoa</taxon>
        <taxon>Ecdysozoa</taxon>
        <taxon>Nematoda</taxon>
        <taxon>Chromadorea</taxon>
        <taxon>Rhabditida</taxon>
        <taxon>Tylenchina</taxon>
        <taxon>Cephalobomorpha</taxon>
        <taxon>Cephaloboidea</taxon>
        <taxon>Cephalobidae</taxon>
        <taxon>Acrobeloides</taxon>
    </lineage>
</organism>
<evidence type="ECO:0000256" key="5">
    <source>
        <dbReference type="ARBA" id="ARBA00023274"/>
    </source>
</evidence>
<evidence type="ECO:0000256" key="1">
    <source>
        <dbReference type="ARBA" id="ARBA00004173"/>
    </source>
</evidence>
<comment type="subcellular location">
    <subcellularLocation>
        <location evidence="1">Mitochondrion</location>
    </subcellularLocation>
</comment>
<evidence type="ECO:0000256" key="8">
    <source>
        <dbReference type="ARBA" id="ARBA00041375"/>
    </source>
</evidence>
<dbReference type="GO" id="GO:0005762">
    <property type="term" value="C:mitochondrial large ribosomal subunit"/>
    <property type="evidence" value="ECO:0007669"/>
    <property type="project" value="TreeGrafter"/>
</dbReference>
<evidence type="ECO:0000313" key="9">
    <source>
        <dbReference type="Proteomes" id="UP000887540"/>
    </source>
</evidence>
<reference evidence="10" key="1">
    <citation type="submission" date="2022-11" db="UniProtKB">
        <authorList>
            <consortium name="WormBaseParasite"/>
        </authorList>
    </citation>
    <scope>IDENTIFICATION</scope>
</reference>
<keyword evidence="4" id="KW-0496">Mitochondrion</keyword>